<keyword evidence="3" id="KW-0614">Plasmid</keyword>
<feature type="region of interest" description="Disordered" evidence="1">
    <location>
        <begin position="138"/>
        <end position="224"/>
    </location>
</feature>
<feature type="compositionally biased region" description="Polar residues" evidence="1">
    <location>
        <begin position="158"/>
        <end position="171"/>
    </location>
</feature>
<proteinExistence type="predicted"/>
<geneLocation type="plasmid" evidence="3">
    <name>pPR9</name>
</geneLocation>
<evidence type="ECO:0000313" key="3">
    <source>
        <dbReference type="EMBL" id="ADA57929.1"/>
    </source>
</evidence>
<dbReference type="RefSeq" id="WP_012896704.1">
    <property type="nucleotide sequence ID" value="NC_013653.1"/>
</dbReference>
<reference evidence="3" key="1">
    <citation type="journal article" date="2010" name="Antimicrob. Agents Chemother.">
        <title>Complete nucleotide sequence and comparative analysis of pPR9, a 41.7-kb conjugative staphylococcal multiresistance plasmid conferring high-level mupirocin resistance.</title>
        <authorList>
            <person name="Perez-Roth E."/>
            <person name="Kwong S.M."/>
            <person name="Alcoba-Florez J."/>
            <person name="Firth N."/>
            <person name="Mendez-Alvarez S."/>
        </authorList>
    </citation>
    <scope>NUCLEOTIDE SEQUENCE</scope>
    <source>
        <strain evidence="3">HUNSC491</strain>
        <plasmid evidence="3">pPR9</plasmid>
    </source>
</reference>
<protein>
    <submittedName>
        <fullName evidence="3">Replication initiator protein</fullName>
    </submittedName>
</protein>
<dbReference type="InterPro" id="IPR041151">
    <property type="entry name" value="Bac_RepA_C"/>
</dbReference>
<dbReference type="Pfam" id="PF18008">
    <property type="entry name" value="Bac_RepA_C"/>
    <property type="match status" value="1"/>
</dbReference>
<evidence type="ECO:0000259" key="2">
    <source>
        <dbReference type="Pfam" id="PF18008"/>
    </source>
</evidence>
<gene>
    <name evidence="3" type="primary">rep</name>
    <name evidence="3" type="ORF">HUNSC491_pPR9_p23</name>
</gene>
<feature type="compositionally biased region" description="Basic and acidic residues" evidence="1">
    <location>
        <begin position="138"/>
        <end position="147"/>
    </location>
</feature>
<dbReference type="AlphaFoldDB" id="D2KNZ3"/>
<accession>D2KNZ3</accession>
<dbReference type="EMBL" id="GU237136">
    <property type="protein sequence ID" value="ADA57929.1"/>
    <property type="molecule type" value="Genomic_DNA"/>
</dbReference>
<feature type="domain" description="Replication initiator protein A C-terminal" evidence="2">
    <location>
        <begin position="248"/>
        <end position="323"/>
    </location>
</feature>
<name>D2KNZ3_STAAU</name>
<feature type="compositionally biased region" description="Low complexity" evidence="1">
    <location>
        <begin position="172"/>
        <end position="202"/>
    </location>
</feature>
<organism evidence="3">
    <name type="scientific">Staphylococcus aureus</name>
    <dbReference type="NCBI Taxonomy" id="1280"/>
    <lineage>
        <taxon>Bacteria</taxon>
        <taxon>Bacillati</taxon>
        <taxon>Bacillota</taxon>
        <taxon>Bacilli</taxon>
        <taxon>Bacillales</taxon>
        <taxon>Staphylococcaceae</taxon>
        <taxon>Staphylococcus</taxon>
    </lineage>
</organism>
<sequence>MPKSTTAYRSVRKSHFTQISNDLLNDKTISLEAKGLLSIFLSNNDEWDLHMSEIIKRSKNGRDAHYTALKKLIKAGYIARLEFKQLSNFQFLHLEYIFSDNKEDVINGIKDAQKFANENEQIIVLTYKDIEGRKIESSIENTEKKPFTENPDTEENSENSPFTENPDTDNPNTENANTENQYNNNTNSNNTNINNTNSNNTNDMNDKQQNTEKDHSYHSNHFSNTHDKESLKYIELQELPELSKSYINNFSYEEVKSIKSVILKAKKSFNNKYDTFYMLEDIDEELLLVLKRFKGYLVKKQEKVANMEGYLMRSIIAELEEMHSTIMRRKNMENNPLSLFN</sequence>
<evidence type="ECO:0000256" key="1">
    <source>
        <dbReference type="SAM" id="MobiDB-lite"/>
    </source>
</evidence>
<feature type="compositionally biased region" description="Basic and acidic residues" evidence="1">
    <location>
        <begin position="204"/>
        <end position="217"/>
    </location>
</feature>